<dbReference type="GO" id="GO:0004601">
    <property type="term" value="F:peroxidase activity"/>
    <property type="evidence" value="ECO:0007669"/>
    <property type="project" value="UniProtKB-KW"/>
</dbReference>
<organism evidence="6 7">
    <name type="scientific">Candidatus Scalindua japonica</name>
    <dbReference type="NCBI Taxonomy" id="1284222"/>
    <lineage>
        <taxon>Bacteria</taxon>
        <taxon>Pseudomonadati</taxon>
        <taxon>Planctomycetota</taxon>
        <taxon>Candidatus Brocadiia</taxon>
        <taxon>Candidatus Brocadiales</taxon>
        <taxon>Candidatus Scalinduaceae</taxon>
        <taxon>Candidatus Scalindua</taxon>
    </lineage>
</organism>
<dbReference type="PROSITE" id="PS51355">
    <property type="entry name" value="GLUTATHIONE_PEROXID_3"/>
    <property type="match status" value="1"/>
</dbReference>
<accession>A0A286TYN6</accession>
<feature type="active site" evidence="4">
    <location>
        <position position="38"/>
    </location>
</feature>
<dbReference type="EMBL" id="BAOS01000017">
    <property type="protein sequence ID" value="GAX60990.1"/>
    <property type="molecule type" value="Genomic_DNA"/>
</dbReference>
<dbReference type="Gene3D" id="3.40.30.10">
    <property type="entry name" value="Glutaredoxin"/>
    <property type="match status" value="1"/>
</dbReference>
<dbReference type="SUPFAM" id="SSF52833">
    <property type="entry name" value="Thioredoxin-like"/>
    <property type="match status" value="1"/>
</dbReference>
<comment type="similarity">
    <text evidence="1 5">Belongs to the glutathione peroxidase family.</text>
</comment>
<evidence type="ECO:0000256" key="4">
    <source>
        <dbReference type="PIRSR" id="PIRSR000303-1"/>
    </source>
</evidence>
<dbReference type="PRINTS" id="PR01011">
    <property type="entry name" value="GLUTPROXDASE"/>
</dbReference>
<dbReference type="RefSeq" id="WP_096894384.1">
    <property type="nucleotide sequence ID" value="NZ_BAOS01000017.1"/>
</dbReference>
<proteinExistence type="inferred from homology"/>
<sequence>MSERSIYDFTMNDIDGNAVTFEKFRNKVLLIVNVASKCGFTPQYKGLQELYQEFKDDGFLILAFPANNFLRQEPGTDSEIKQFCSLKYDVSFPMFSKVSVKGDDISPFYAFLTAKETNPGFSGTIKWNFTKFLVDRVGNIVDRFSSMTKPDSKKVRKKIGQLLDNVE</sequence>
<comment type="caution">
    <text evidence="6">The sequence shown here is derived from an EMBL/GenBank/DDBJ whole genome shotgun (WGS) entry which is preliminary data.</text>
</comment>
<dbReference type="AlphaFoldDB" id="A0A286TYN6"/>
<dbReference type="PIRSF" id="PIRSF000303">
    <property type="entry name" value="Glutathion_perox"/>
    <property type="match status" value="1"/>
</dbReference>
<evidence type="ECO:0000256" key="3">
    <source>
        <dbReference type="ARBA" id="ARBA00023002"/>
    </source>
</evidence>
<dbReference type="InterPro" id="IPR000889">
    <property type="entry name" value="Glutathione_peroxidase"/>
</dbReference>
<evidence type="ECO:0000256" key="2">
    <source>
        <dbReference type="ARBA" id="ARBA00022559"/>
    </source>
</evidence>
<dbReference type="Pfam" id="PF00255">
    <property type="entry name" value="GSHPx"/>
    <property type="match status" value="1"/>
</dbReference>
<dbReference type="CDD" id="cd00340">
    <property type="entry name" value="GSH_Peroxidase"/>
    <property type="match status" value="1"/>
</dbReference>
<dbReference type="Proteomes" id="UP000218542">
    <property type="component" value="Unassembled WGS sequence"/>
</dbReference>
<gene>
    <name evidence="6" type="ORF">SCALIN_C17_0023</name>
</gene>
<dbReference type="PANTHER" id="PTHR11592:SF78">
    <property type="entry name" value="GLUTATHIONE PEROXIDASE"/>
    <property type="match status" value="1"/>
</dbReference>
<keyword evidence="7" id="KW-1185">Reference proteome</keyword>
<evidence type="ECO:0000313" key="7">
    <source>
        <dbReference type="Proteomes" id="UP000218542"/>
    </source>
</evidence>
<dbReference type="InterPro" id="IPR036249">
    <property type="entry name" value="Thioredoxin-like_sf"/>
</dbReference>
<dbReference type="PANTHER" id="PTHR11592">
    <property type="entry name" value="GLUTATHIONE PEROXIDASE"/>
    <property type="match status" value="1"/>
</dbReference>
<dbReference type="PROSITE" id="PS00460">
    <property type="entry name" value="GLUTATHIONE_PEROXID_1"/>
    <property type="match status" value="1"/>
</dbReference>
<keyword evidence="3 5" id="KW-0560">Oxidoreductase</keyword>
<evidence type="ECO:0000313" key="6">
    <source>
        <dbReference type="EMBL" id="GAX60990.1"/>
    </source>
</evidence>
<evidence type="ECO:0000256" key="1">
    <source>
        <dbReference type="ARBA" id="ARBA00006926"/>
    </source>
</evidence>
<dbReference type="FunFam" id="3.40.30.10:FF:000010">
    <property type="entry name" value="Glutathione peroxidase"/>
    <property type="match status" value="1"/>
</dbReference>
<reference evidence="7" key="1">
    <citation type="journal article" date="2017" name="Environ. Microbiol. Rep.">
        <title>Genetic Diversity of Marine Anaerobic Ammonium-Oxidizing Bacteria as Revealed by Genomic and Proteomic Analyses of 'Candidatus Scalindua japonica'.</title>
        <authorList>
            <person name="Oshiki M."/>
            <person name="Mizuto K."/>
            <person name="Kimura Z."/>
            <person name="Kindaichi T."/>
            <person name="Satoh H."/>
            <person name="Okabe S."/>
        </authorList>
    </citation>
    <scope>NUCLEOTIDE SEQUENCE [LARGE SCALE GENOMIC DNA]</scope>
    <source>
        <strain evidence="7">husup-a2</strain>
    </source>
</reference>
<name>A0A286TYN6_9BACT</name>
<evidence type="ECO:0000256" key="5">
    <source>
        <dbReference type="RuleBase" id="RU000499"/>
    </source>
</evidence>
<dbReference type="InterPro" id="IPR029759">
    <property type="entry name" value="GPX_AS"/>
</dbReference>
<dbReference type="OrthoDB" id="9789406at2"/>
<keyword evidence="2 5" id="KW-0575">Peroxidase</keyword>
<protein>
    <recommendedName>
        <fullName evidence="5">Glutathione peroxidase</fullName>
    </recommendedName>
</protein>
<dbReference type="GO" id="GO:0034599">
    <property type="term" value="P:cellular response to oxidative stress"/>
    <property type="evidence" value="ECO:0007669"/>
    <property type="project" value="TreeGrafter"/>
</dbReference>